<feature type="domain" description="DUF7224" evidence="2">
    <location>
        <begin position="270"/>
        <end position="410"/>
    </location>
</feature>
<organism evidence="3 4">
    <name type="scientific">Streptomyces maoxianensis</name>
    <dbReference type="NCBI Taxonomy" id="1459942"/>
    <lineage>
        <taxon>Bacteria</taxon>
        <taxon>Bacillati</taxon>
        <taxon>Actinomycetota</taxon>
        <taxon>Actinomycetes</taxon>
        <taxon>Kitasatosporales</taxon>
        <taxon>Streptomycetaceae</taxon>
        <taxon>Streptomyces</taxon>
    </lineage>
</organism>
<keyword evidence="1" id="KW-0812">Transmembrane</keyword>
<dbReference type="InterPro" id="IPR055648">
    <property type="entry name" value="DUF7224"/>
</dbReference>
<evidence type="ECO:0000259" key="2">
    <source>
        <dbReference type="Pfam" id="PF23866"/>
    </source>
</evidence>
<keyword evidence="4" id="KW-1185">Reference proteome</keyword>
<feature type="transmembrane region" description="Helical" evidence="1">
    <location>
        <begin position="124"/>
        <end position="144"/>
    </location>
</feature>
<dbReference type="Pfam" id="PF23866">
    <property type="entry name" value="DUF7224"/>
    <property type="match status" value="1"/>
</dbReference>
<proteinExistence type="predicted"/>
<feature type="transmembrane region" description="Helical" evidence="1">
    <location>
        <begin position="225"/>
        <end position="244"/>
    </location>
</feature>
<accession>A0ABV9GB43</accession>
<sequence length="423" mass="44058">MTMLLRTLLRTNSALIGLPLAVVFVTTALGDDLTSWVTGNYWPSVTGNATFALAFLSTGCAALGAWEGAQLDKGQVLAHTPVRSPLAISLPLLVPVIITGLVGTVVALVLTASAADVDWGLPDLSVLAAQLLLLTGNTLVGFLVGRRWTAVISVPGTLITAFIANAYPVSWDIMWPRHLVGGGLHNCCAVDQILDRNAVWSATLFALALSVAAAVIIQKPGSRRVLGVALLVVMLGIGAGGFFARDLSADPVRARPTASLVCEQGTAARVCLWPEVRNGETIRKETQKVLQRLTAAGVSVSPSFTMAAEPRAGEAKLAVLPGDDANQVAAGVVAGLMPAVPACAADHNYPAGAAREPVAAWLLLTSGTPADTVAAMVPPEAAQLAQQVARQPRSTQLSWYKHNAQAMHSCTTEPLLSAPRETT</sequence>
<name>A0ABV9GB43_9ACTN</name>
<dbReference type="EMBL" id="JBHSFE010000025">
    <property type="protein sequence ID" value="MFC4611516.1"/>
    <property type="molecule type" value="Genomic_DNA"/>
</dbReference>
<dbReference type="Proteomes" id="UP001595993">
    <property type="component" value="Unassembled WGS sequence"/>
</dbReference>
<evidence type="ECO:0000313" key="3">
    <source>
        <dbReference type="EMBL" id="MFC4611516.1"/>
    </source>
</evidence>
<protein>
    <recommendedName>
        <fullName evidence="2">DUF7224 domain-containing protein</fullName>
    </recommendedName>
</protein>
<keyword evidence="1" id="KW-1133">Transmembrane helix</keyword>
<evidence type="ECO:0000256" key="1">
    <source>
        <dbReference type="SAM" id="Phobius"/>
    </source>
</evidence>
<dbReference type="RefSeq" id="WP_381200741.1">
    <property type="nucleotide sequence ID" value="NZ_JBHSFE010000025.1"/>
</dbReference>
<feature type="transmembrane region" description="Helical" evidence="1">
    <location>
        <begin position="199"/>
        <end position="218"/>
    </location>
</feature>
<feature type="transmembrane region" description="Helical" evidence="1">
    <location>
        <begin position="151"/>
        <end position="169"/>
    </location>
</feature>
<reference evidence="4" key="1">
    <citation type="journal article" date="2019" name="Int. J. Syst. Evol. Microbiol.">
        <title>The Global Catalogue of Microorganisms (GCM) 10K type strain sequencing project: providing services to taxonomists for standard genome sequencing and annotation.</title>
        <authorList>
            <consortium name="The Broad Institute Genomics Platform"/>
            <consortium name="The Broad Institute Genome Sequencing Center for Infectious Disease"/>
            <person name="Wu L."/>
            <person name="Ma J."/>
        </authorList>
    </citation>
    <scope>NUCLEOTIDE SEQUENCE [LARGE SCALE GENOMIC DNA]</scope>
    <source>
        <strain evidence="4">CGMCC 4.7139</strain>
    </source>
</reference>
<feature type="transmembrane region" description="Helical" evidence="1">
    <location>
        <begin position="86"/>
        <end position="112"/>
    </location>
</feature>
<keyword evidence="1" id="KW-0472">Membrane</keyword>
<evidence type="ECO:0000313" key="4">
    <source>
        <dbReference type="Proteomes" id="UP001595993"/>
    </source>
</evidence>
<comment type="caution">
    <text evidence="3">The sequence shown here is derived from an EMBL/GenBank/DDBJ whole genome shotgun (WGS) entry which is preliminary data.</text>
</comment>
<gene>
    <name evidence="3" type="ORF">ACFO9E_27550</name>
</gene>
<feature type="transmembrane region" description="Helical" evidence="1">
    <location>
        <begin position="46"/>
        <end position="66"/>
    </location>
</feature>